<evidence type="ECO:0000259" key="7">
    <source>
        <dbReference type="PROSITE" id="PS50262"/>
    </source>
</evidence>
<protein>
    <submittedName>
        <fullName evidence="8">Sex peptide receptor</fullName>
    </submittedName>
</protein>
<evidence type="ECO:0000256" key="5">
    <source>
        <dbReference type="ARBA" id="ARBA00023136"/>
    </source>
</evidence>
<dbReference type="EMBL" id="LJIJ01005375">
    <property type="protein sequence ID" value="ODM87415.1"/>
    <property type="molecule type" value="Genomic_DNA"/>
</dbReference>
<proteinExistence type="inferred from homology"/>
<comment type="subcellular location">
    <subcellularLocation>
        <location evidence="1">Membrane</location>
    </subcellularLocation>
</comment>
<dbReference type="InterPro" id="IPR053219">
    <property type="entry name" value="GPCR_Dmsr-1"/>
</dbReference>
<evidence type="ECO:0000256" key="3">
    <source>
        <dbReference type="ARBA" id="ARBA00022692"/>
    </source>
</evidence>
<dbReference type="OrthoDB" id="5864054at2759"/>
<dbReference type="Gene3D" id="1.20.1070.10">
    <property type="entry name" value="Rhodopsin 7-helix transmembrane proteins"/>
    <property type="match status" value="1"/>
</dbReference>
<keyword evidence="9" id="KW-1185">Reference proteome</keyword>
<evidence type="ECO:0000256" key="1">
    <source>
        <dbReference type="ARBA" id="ARBA00004370"/>
    </source>
</evidence>
<reference evidence="8 9" key="1">
    <citation type="journal article" date="2016" name="Genome Biol. Evol.">
        <title>Gene Family Evolution Reflects Adaptation to Soil Environmental Stressors in the Genome of the Collembolan Orchesella cincta.</title>
        <authorList>
            <person name="Faddeeva-Vakhrusheva A."/>
            <person name="Derks M.F."/>
            <person name="Anvar S.Y."/>
            <person name="Agamennone V."/>
            <person name="Suring W."/>
            <person name="Smit S."/>
            <person name="van Straalen N.M."/>
            <person name="Roelofs D."/>
        </authorList>
    </citation>
    <scope>NUCLEOTIDE SEQUENCE [LARGE SCALE GENOMIC DNA]</scope>
    <source>
        <tissue evidence="8">Mixed pool</tissue>
    </source>
</reference>
<feature type="transmembrane region" description="Helical" evidence="6">
    <location>
        <begin position="226"/>
        <end position="252"/>
    </location>
</feature>
<feature type="domain" description="G-protein coupled receptors family 1 profile" evidence="7">
    <location>
        <begin position="69"/>
        <end position="351"/>
    </location>
</feature>
<organism evidence="8 9">
    <name type="scientific">Orchesella cincta</name>
    <name type="common">Springtail</name>
    <name type="synonym">Podura cincta</name>
    <dbReference type="NCBI Taxonomy" id="48709"/>
    <lineage>
        <taxon>Eukaryota</taxon>
        <taxon>Metazoa</taxon>
        <taxon>Ecdysozoa</taxon>
        <taxon>Arthropoda</taxon>
        <taxon>Hexapoda</taxon>
        <taxon>Collembola</taxon>
        <taxon>Entomobryomorpha</taxon>
        <taxon>Entomobryoidea</taxon>
        <taxon>Orchesellidae</taxon>
        <taxon>Orchesellinae</taxon>
        <taxon>Orchesella</taxon>
    </lineage>
</organism>
<dbReference type="InterPro" id="IPR000276">
    <property type="entry name" value="GPCR_Rhodpsn"/>
</dbReference>
<evidence type="ECO:0000256" key="4">
    <source>
        <dbReference type="ARBA" id="ARBA00022989"/>
    </source>
</evidence>
<dbReference type="InterPro" id="IPR019427">
    <property type="entry name" value="7TM_GPCR_serpentine_rcpt_Srw"/>
</dbReference>
<dbReference type="GO" id="GO:0008528">
    <property type="term" value="F:G protein-coupled peptide receptor activity"/>
    <property type="evidence" value="ECO:0007669"/>
    <property type="project" value="InterPro"/>
</dbReference>
<dbReference type="OMA" id="FIMYCTM"/>
<feature type="transmembrane region" description="Helical" evidence="6">
    <location>
        <begin position="134"/>
        <end position="153"/>
    </location>
</feature>
<comment type="similarity">
    <text evidence="2">Belongs to the G-protein coupled receptor 1 family.</text>
</comment>
<feature type="transmembrane region" description="Helical" evidence="6">
    <location>
        <begin position="295"/>
        <end position="315"/>
    </location>
</feature>
<dbReference type="PANTHER" id="PTHR46273:SF4">
    <property type="entry name" value="AT19640P"/>
    <property type="match status" value="1"/>
</dbReference>
<dbReference type="PRINTS" id="PR00237">
    <property type="entry name" value="GPCRRHODOPSN"/>
</dbReference>
<comment type="caution">
    <text evidence="8">The sequence shown here is derived from an EMBL/GenBank/DDBJ whole genome shotgun (WGS) entry which is preliminary data.</text>
</comment>
<dbReference type="PANTHER" id="PTHR46273">
    <property type="entry name" value="MYOSUPPRESSIN RECEPTOR 1, ISOFORM B-RELATED"/>
    <property type="match status" value="1"/>
</dbReference>
<dbReference type="Proteomes" id="UP000094527">
    <property type="component" value="Unassembled WGS sequence"/>
</dbReference>
<accession>A0A1D2M364</accession>
<feature type="transmembrane region" description="Helical" evidence="6">
    <location>
        <begin position="89"/>
        <end position="114"/>
    </location>
</feature>
<feature type="transmembrane region" description="Helical" evidence="6">
    <location>
        <begin position="335"/>
        <end position="354"/>
    </location>
</feature>
<evidence type="ECO:0000313" key="9">
    <source>
        <dbReference type="Proteomes" id="UP000094527"/>
    </source>
</evidence>
<dbReference type="PROSITE" id="PS50262">
    <property type="entry name" value="G_PROTEIN_RECEP_F1_2"/>
    <property type="match status" value="1"/>
</dbReference>
<dbReference type="InterPro" id="IPR017452">
    <property type="entry name" value="GPCR_Rhodpsn_7TM"/>
</dbReference>
<evidence type="ECO:0000256" key="2">
    <source>
        <dbReference type="ARBA" id="ARBA00010663"/>
    </source>
</evidence>
<evidence type="ECO:0000313" key="8">
    <source>
        <dbReference type="EMBL" id="ODM87415.1"/>
    </source>
</evidence>
<dbReference type="GO" id="GO:0005886">
    <property type="term" value="C:plasma membrane"/>
    <property type="evidence" value="ECO:0007669"/>
    <property type="project" value="TreeGrafter"/>
</dbReference>
<dbReference type="STRING" id="48709.A0A1D2M364"/>
<keyword evidence="5 6" id="KW-0472">Membrane</keyword>
<name>A0A1D2M364_ORCCI</name>
<dbReference type="AlphaFoldDB" id="A0A1D2M364"/>
<sequence length="390" mass="44360">MEEATSEFPIFELNTTNLNETFDADNASRVAVTDNSFGYCDSYLKPFAKSYSTLHGYNSLIICLFGAHANILNLIVLSRKEMRNPTNAILTGLAVADLATMLEYIPFAIYRILLPKTNSYEWAAYVLIHSNFSQVLHTTSIWLAVTLAVWRYVMVTRYRESKSICSMKRAQKAVIAAYIFSTMAHLFISFAVKPIQSVGEKENSLIYVVNVSDLAIKYPMLKTTNFWLYSVVIKMIPCAIFTIVNCHLISSLERVKIQKSMMFPMRAVHADIIERQAGRASFSFEAFGSDSTTRMLLAVLFLFLITEFPQGLLGLMSGVLGDEFFNSCYIPLGDLMDFVALLNSSINFILYCTMSEKFRETFIKVFRLNGIVRLFRRQSTNRKSYEDTHT</sequence>
<evidence type="ECO:0000256" key="6">
    <source>
        <dbReference type="SAM" id="Phobius"/>
    </source>
</evidence>
<gene>
    <name evidence="8" type="ORF">Ocin01_19267</name>
</gene>
<feature type="non-terminal residue" evidence="8">
    <location>
        <position position="390"/>
    </location>
</feature>
<dbReference type="Pfam" id="PF10324">
    <property type="entry name" value="7TM_GPCR_Srw"/>
    <property type="match status" value="1"/>
</dbReference>
<feature type="transmembrane region" description="Helical" evidence="6">
    <location>
        <begin position="57"/>
        <end position="77"/>
    </location>
</feature>
<feature type="transmembrane region" description="Helical" evidence="6">
    <location>
        <begin position="173"/>
        <end position="192"/>
    </location>
</feature>
<dbReference type="CDD" id="cd14978">
    <property type="entry name" value="7tmA_FMRFamide_R-like"/>
    <property type="match status" value="1"/>
</dbReference>
<keyword evidence="4 6" id="KW-1133">Transmembrane helix</keyword>
<keyword evidence="3 6" id="KW-0812">Transmembrane</keyword>
<keyword evidence="8" id="KW-0675">Receptor</keyword>
<dbReference type="SUPFAM" id="SSF81321">
    <property type="entry name" value="Family A G protein-coupled receptor-like"/>
    <property type="match status" value="1"/>
</dbReference>